<evidence type="ECO:0000313" key="3">
    <source>
        <dbReference type="EMBL" id="KPA35817.1"/>
    </source>
</evidence>
<dbReference type="EMBL" id="JXCE01000884">
    <property type="protein sequence ID" value="KPA35817.1"/>
    <property type="molecule type" value="Genomic_DNA"/>
</dbReference>
<dbReference type="InterPro" id="IPR016197">
    <property type="entry name" value="Chromo-like_dom_sf"/>
</dbReference>
<evidence type="ECO:0000313" key="4">
    <source>
        <dbReference type="Proteomes" id="UP000037904"/>
    </source>
</evidence>
<name>A0A0N0DAU0_FUSLA</name>
<reference evidence="3 4" key="1">
    <citation type="submission" date="2015-04" db="EMBL/GenBank/DDBJ databases">
        <title>The draft genome sequence of Fusarium langsethiae, a T-2/HT-2 mycotoxin producer.</title>
        <authorList>
            <person name="Lysoe E."/>
            <person name="Divon H.H."/>
            <person name="Terzi V."/>
            <person name="Orru L."/>
            <person name="Lamontanara A."/>
            <person name="Kolseth A.-K."/>
            <person name="Frandsen R.J."/>
            <person name="Nielsen K."/>
            <person name="Thrane U."/>
        </authorList>
    </citation>
    <scope>NUCLEOTIDE SEQUENCE [LARGE SCALE GENOMIC DNA]</scope>
    <source>
        <strain evidence="3 4">Fl201059</strain>
    </source>
</reference>
<accession>A0A0N0DAU0</accession>
<evidence type="ECO:0000256" key="1">
    <source>
        <dbReference type="ARBA" id="ARBA00011353"/>
    </source>
</evidence>
<comment type="subunit">
    <text evidence="1">Component of the NuA4 histone acetyltransferase complex.</text>
</comment>
<dbReference type="SUPFAM" id="SSF54160">
    <property type="entry name" value="Chromo domain-like"/>
    <property type="match status" value="1"/>
</dbReference>
<dbReference type="Gene3D" id="2.40.50.40">
    <property type="match status" value="1"/>
</dbReference>
<proteinExistence type="predicted"/>
<organism evidence="3 4">
    <name type="scientific">Fusarium langsethiae</name>
    <dbReference type="NCBI Taxonomy" id="179993"/>
    <lineage>
        <taxon>Eukaryota</taxon>
        <taxon>Fungi</taxon>
        <taxon>Dikarya</taxon>
        <taxon>Ascomycota</taxon>
        <taxon>Pezizomycotina</taxon>
        <taxon>Sordariomycetes</taxon>
        <taxon>Hypocreomycetidae</taxon>
        <taxon>Hypocreales</taxon>
        <taxon>Nectriaceae</taxon>
        <taxon>Fusarium</taxon>
    </lineage>
</organism>
<evidence type="ECO:0000259" key="2">
    <source>
        <dbReference type="PROSITE" id="PS50013"/>
    </source>
</evidence>
<sequence>MVYICIPTIGDELHGKTNDAKVIIGDGKDADTSGSVVIIEKEITHLISHDVNKEEYTVSFKVSFKDGSKGLEEEEFVHGQAPGLLTKYWDSHGGRDAATKLDMYHVHKIHGHRAKMTKSNMKRRGRRRAGIDKSKLEYMIEWVGFPGKAEWTWEAAVKIKPLAQTAVNQYESSLGKEPEIT</sequence>
<keyword evidence="4" id="KW-1185">Reference proteome</keyword>
<comment type="caution">
    <text evidence="3">The sequence shown here is derived from an EMBL/GenBank/DDBJ whole genome shotgun (WGS) entry which is preliminary data.</text>
</comment>
<dbReference type="CDD" id="cd00024">
    <property type="entry name" value="CD_CSD"/>
    <property type="match status" value="1"/>
</dbReference>
<feature type="domain" description="Chromo" evidence="2">
    <location>
        <begin position="104"/>
        <end position="181"/>
    </location>
</feature>
<dbReference type="InterPro" id="IPR000953">
    <property type="entry name" value="Chromo/chromo_shadow_dom"/>
</dbReference>
<dbReference type="AlphaFoldDB" id="A0A0N0DAU0"/>
<gene>
    <name evidence="3" type="ORF">FLAG1_11459</name>
</gene>
<dbReference type="PROSITE" id="PS50013">
    <property type="entry name" value="CHROMO_2"/>
    <property type="match status" value="1"/>
</dbReference>
<dbReference type="Proteomes" id="UP000037904">
    <property type="component" value="Unassembled WGS sequence"/>
</dbReference>
<dbReference type="GO" id="GO:0006338">
    <property type="term" value="P:chromatin remodeling"/>
    <property type="evidence" value="ECO:0007669"/>
    <property type="project" value="UniProtKB-ARBA"/>
</dbReference>
<protein>
    <recommendedName>
        <fullName evidence="2">Chromo domain-containing protein</fullName>
    </recommendedName>
</protein>